<dbReference type="InterPro" id="IPR001972">
    <property type="entry name" value="Stomatin_HflK_fam"/>
</dbReference>
<reference evidence="1" key="1">
    <citation type="submission" date="2022-03" db="EMBL/GenBank/DDBJ databases">
        <title>Bacterial whole genome sequence for Hymenobacter sp. DH14.</title>
        <authorList>
            <person name="Le V."/>
        </authorList>
    </citation>
    <scope>NUCLEOTIDE SEQUENCE</scope>
    <source>
        <strain evidence="1">DH14</strain>
    </source>
</reference>
<evidence type="ECO:0000313" key="2">
    <source>
        <dbReference type="Proteomes" id="UP001139193"/>
    </source>
</evidence>
<proteinExistence type="predicted"/>
<name>A0A9X2AG41_9BACT</name>
<dbReference type="RefSeq" id="WP_241935489.1">
    <property type="nucleotide sequence ID" value="NZ_JALBGC010000002.1"/>
</dbReference>
<dbReference type="PRINTS" id="PR00721">
    <property type="entry name" value="STOMATIN"/>
</dbReference>
<sequence>MQIVDAATKSRRTKIELAAIRDVEMLESRQKAVARKAEGTRANRARVIKAVSEFTNAARRFARMAQQAK</sequence>
<gene>
    <name evidence="1" type="ORF">MON38_07225</name>
</gene>
<protein>
    <submittedName>
        <fullName evidence="1">Uncharacterized protein</fullName>
    </submittedName>
</protein>
<dbReference type="Proteomes" id="UP001139193">
    <property type="component" value="Unassembled WGS sequence"/>
</dbReference>
<organism evidence="1 2">
    <name type="scientific">Hymenobacter cyanobacteriorum</name>
    <dbReference type="NCBI Taxonomy" id="2926463"/>
    <lineage>
        <taxon>Bacteria</taxon>
        <taxon>Pseudomonadati</taxon>
        <taxon>Bacteroidota</taxon>
        <taxon>Cytophagia</taxon>
        <taxon>Cytophagales</taxon>
        <taxon>Hymenobacteraceae</taxon>
        <taxon>Hymenobacter</taxon>
    </lineage>
</organism>
<evidence type="ECO:0000313" key="1">
    <source>
        <dbReference type="EMBL" id="MCI1187208.1"/>
    </source>
</evidence>
<dbReference type="EMBL" id="JALBGC010000002">
    <property type="protein sequence ID" value="MCI1187208.1"/>
    <property type="molecule type" value="Genomic_DNA"/>
</dbReference>
<dbReference type="AlphaFoldDB" id="A0A9X2AG41"/>
<dbReference type="GO" id="GO:0016020">
    <property type="term" value="C:membrane"/>
    <property type="evidence" value="ECO:0007669"/>
    <property type="project" value="InterPro"/>
</dbReference>
<comment type="caution">
    <text evidence="1">The sequence shown here is derived from an EMBL/GenBank/DDBJ whole genome shotgun (WGS) entry which is preliminary data.</text>
</comment>
<keyword evidence="2" id="KW-1185">Reference proteome</keyword>
<accession>A0A9X2AG41</accession>